<proteinExistence type="predicted"/>
<feature type="compositionally biased region" description="Basic and acidic residues" evidence="1">
    <location>
        <begin position="1"/>
        <end position="14"/>
    </location>
</feature>
<evidence type="ECO:0000313" key="2">
    <source>
        <dbReference type="EMBL" id="KHD07727.1"/>
    </source>
</evidence>
<dbReference type="InterPro" id="IPR008312">
    <property type="entry name" value="T6SS_TssB1"/>
</dbReference>
<dbReference type="PIRSF" id="PIRSF028301">
    <property type="entry name" value="UCP028301"/>
    <property type="match status" value="1"/>
</dbReference>
<gene>
    <name evidence="2" type="ORF">PN36_01705</name>
</gene>
<accession>A0A0A6PBK2</accession>
<protein>
    <submittedName>
        <fullName evidence="2">Type VI secretion protein</fullName>
    </submittedName>
</protein>
<dbReference type="Proteomes" id="UP000030428">
    <property type="component" value="Unassembled WGS sequence"/>
</dbReference>
<name>A0A0A6PBK2_9GAMM</name>
<organism evidence="2 3">
    <name type="scientific">Candidatus Thiomargarita nelsonii</name>
    <dbReference type="NCBI Taxonomy" id="1003181"/>
    <lineage>
        <taxon>Bacteria</taxon>
        <taxon>Pseudomonadati</taxon>
        <taxon>Pseudomonadota</taxon>
        <taxon>Gammaproteobacteria</taxon>
        <taxon>Thiotrichales</taxon>
        <taxon>Thiotrichaceae</taxon>
        <taxon>Thiomargarita</taxon>
    </lineage>
</organism>
<dbReference type="EMBL" id="JSZA02000004">
    <property type="protein sequence ID" value="KHD07727.1"/>
    <property type="molecule type" value="Genomic_DNA"/>
</dbReference>
<evidence type="ECO:0000256" key="1">
    <source>
        <dbReference type="SAM" id="MobiDB-lite"/>
    </source>
</evidence>
<sequence length="168" mass="19282">MPKEGSIAPRERINIRYKPHTPGDPEEELPLKLMMVGDYTQRADETPLEDREPINIDKDNFNDVMREQKLGVDINVRDRLSENAADDAELSLHLKFENIKDFEPEQIVRNVPELNKLLQLREALVSLKGPLGNLTGFRRSIQKLLDDDGQRKLLDELIQNQSESNPTA</sequence>
<keyword evidence="3" id="KW-1185">Reference proteome</keyword>
<dbReference type="PANTHER" id="PTHR35850">
    <property type="entry name" value="CYTOPLASMIC PROTEIN-RELATED"/>
    <property type="match status" value="1"/>
</dbReference>
<feature type="region of interest" description="Disordered" evidence="1">
    <location>
        <begin position="1"/>
        <end position="28"/>
    </location>
</feature>
<reference evidence="2 3" key="1">
    <citation type="journal article" date="2016" name="Front. Microbiol.">
        <title>Single-Cell (Meta-)Genomics of a Dimorphic Candidatus Thiomargarita nelsonii Reveals Genomic Plasticity.</title>
        <authorList>
            <person name="Flood B.E."/>
            <person name="Fliss P."/>
            <person name="Jones D.S."/>
            <person name="Dick G.J."/>
            <person name="Jain S."/>
            <person name="Kaster A.K."/>
            <person name="Winkel M."/>
            <person name="Mussmann M."/>
            <person name="Bailey J."/>
        </authorList>
    </citation>
    <scope>NUCLEOTIDE SEQUENCE [LARGE SCALE GENOMIC DNA]</scope>
    <source>
        <strain evidence="2">Hydrate Ridge</strain>
    </source>
</reference>
<dbReference type="PANTHER" id="PTHR35850:SF2">
    <property type="entry name" value="TYPE VI SECRETION SYSTEM CONTRACTILE SHEATH SMALL SUBUNIT"/>
    <property type="match status" value="1"/>
</dbReference>
<dbReference type="Pfam" id="PF05591">
    <property type="entry name" value="T6SS_VipA"/>
    <property type="match status" value="1"/>
</dbReference>
<dbReference type="AlphaFoldDB" id="A0A0A6PBK2"/>
<evidence type="ECO:0000313" key="3">
    <source>
        <dbReference type="Proteomes" id="UP000030428"/>
    </source>
</evidence>
<dbReference type="NCBIfam" id="TIGR03358">
    <property type="entry name" value="VI_chp_5"/>
    <property type="match status" value="1"/>
</dbReference>
<comment type="caution">
    <text evidence="2">The sequence shown here is derived from an EMBL/GenBank/DDBJ whole genome shotgun (WGS) entry which is preliminary data.</text>
</comment>